<dbReference type="AlphaFoldDB" id="A0A380S6G4"/>
<proteinExistence type="predicted"/>
<name>A0A380S6G4_FIBSU</name>
<dbReference type="RefSeq" id="WP_146196767.1">
    <property type="nucleotide sequence ID" value="NZ_UHJL01000003.1"/>
</dbReference>
<evidence type="ECO:0000313" key="1">
    <source>
        <dbReference type="EMBL" id="SUQ24827.1"/>
    </source>
</evidence>
<gene>
    <name evidence="1" type="ORF">SAMN05661053_2241</name>
</gene>
<reference evidence="1 2" key="1">
    <citation type="submission" date="2017-08" db="EMBL/GenBank/DDBJ databases">
        <authorList>
            <person name="de Groot N.N."/>
        </authorList>
    </citation>
    <scope>NUCLEOTIDE SEQUENCE [LARGE SCALE GENOMIC DNA]</scope>
    <source>
        <strain evidence="1 2">HM2</strain>
    </source>
</reference>
<evidence type="ECO:0000313" key="2">
    <source>
        <dbReference type="Proteomes" id="UP000255423"/>
    </source>
</evidence>
<protein>
    <submittedName>
        <fullName evidence="1">Uncharacterized protein</fullName>
    </submittedName>
</protein>
<organism evidence="1 2">
    <name type="scientific">Fibrobacter succinogenes</name>
    <name type="common">Bacteroides succinogenes</name>
    <dbReference type="NCBI Taxonomy" id="833"/>
    <lineage>
        <taxon>Bacteria</taxon>
        <taxon>Pseudomonadati</taxon>
        <taxon>Fibrobacterota</taxon>
        <taxon>Fibrobacteria</taxon>
        <taxon>Fibrobacterales</taxon>
        <taxon>Fibrobacteraceae</taxon>
        <taxon>Fibrobacter</taxon>
    </lineage>
</organism>
<dbReference type="EMBL" id="UHJL01000003">
    <property type="protein sequence ID" value="SUQ24827.1"/>
    <property type="molecule type" value="Genomic_DNA"/>
</dbReference>
<accession>A0A380S6G4</accession>
<dbReference type="Proteomes" id="UP000255423">
    <property type="component" value="Unassembled WGS sequence"/>
</dbReference>
<sequence length="237" mass="28802">MNRNMYMIARPTNWDVLENFYKGFDGGLKKVASMKKFCKTKHDECIVYEDCDLRYASVNYQFLYDRRRKLNEEFDWTEVNIDKLIRLDLRIRELEYEMYQKLIEIKRNLDGLITQGFGFYKDYQVTGEIRYDVMYIDDDEHEQKYDWLSGLLEDYTDMRALDCFSFGDGQEPEDPRDSENRVFEAWGKWLNYGYFVKNGMTMFLCHLMDDLHHSLYSYSDIVNMDLRCFYLNYDISF</sequence>